<dbReference type="Proteomes" id="UP001501510">
    <property type="component" value="Unassembled WGS sequence"/>
</dbReference>
<dbReference type="Pfam" id="PF05133">
    <property type="entry name" value="SPP1_portal"/>
    <property type="match status" value="1"/>
</dbReference>
<protein>
    <submittedName>
        <fullName evidence="1">Phage portal protein</fullName>
    </submittedName>
</protein>
<evidence type="ECO:0000313" key="1">
    <source>
        <dbReference type="EMBL" id="GAA0735416.1"/>
    </source>
</evidence>
<evidence type="ECO:0000313" key="2">
    <source>
        <dbReference type="Proteomes" id="UP001501510"/>
    </source>
</evidence>
<reference evidence="2" key="1">
    <citation type="journal article" date="2019" name="Int. J. Syst. Evol. Microbiol.">
        <title>The Global Catalogue of Microorganisms (GCM) 10K type strain sequencing project: providing services to taxonomists for standard genome sequencing and annotation.</title>
        <authorList>
            <consortium name="The Broad Institute Genomics Platform"/>
            <consortium name="The Broad Institute Genome Sequencing Center for Infectious Disease"/>
            <person name="Wu L."/>
            <person name="Ma J."/>
        </authorList>
    </citation>
    <scope>NUCLEOTIDE SEQUENCE [LARGE SCALE GENOMIC DNA]</scope>
    <source>
        <strain evidence="2">JCM 1407</strain>
    </source>
</reference>
<dbReference type="RefSeq" id="WP_343759300.1">
    <property type="nucleotide sequence ID" value="NZ_BAAACG010000006.1"/>
</dbReference>
<dbReference type="NCBIfam" id="TIGR01538">
    <property type="entry name" value="portal_SPP1"/>
    <property type="match status" value="1"/>
</dbReference>
<gene>
    <name evidence="1" type="ORF">GCM10008906_09100</name>
</gene>
<dbReference type="InterPro" id="IPR006428">
    <property type="entry name" value="Portal_SPP1-type"/>
</dbReference>
<organism evidence="1 2">
    <name type="scientific">Clostridium oceanicum</name>
    <dbReference type="NCBI Taxonomy" id="1543"/>
    <lineage>
        <taxon>Bacteria</taxon>
        <taxon>Bacillati</taxon>
        <taxon>Bacillota</taxon>
        <taxon>Clostridia</taxon>
        <taxon>Eubacteriales</taxon>
        <taxon>Clostridiaceae</taxon>
        <taxon>Clostridium</taxon>
    </lineage>
</organism>
<accession>A0ABP3ULF0</accession>
<proteinExistence type="predicted"/>
<dbReference type="InterPro" id="IPR021145">
    <property type="entry name" value="Portal_protein_SPP1_Gp6-like"/>
</dbReference>
<sequence>MFSLISPIKSKGPMTTIQWLKEEIDEFLQSEDRNFMLTGQRYYEVDNDIFNRRITRVRKNGTQEEIKFKANNKLAHGFYKNLVDEKVSYLLAKEYTLKSNNEQYIKEISSTVGKHFQDTLNELGYEASNKGIGWLHIFINDEDEFDTMVIPSEQIIPLWKDKNHKELDRLIRLYDVVAYEGIRKKILTKIEVWYPDKVEYYIKDGENIILDSEKYLDVKGSIGHYLKDDEWCAWGKIPFIPFKNNRIEKPDIKFIKSLIDNYDSSRSDVANFIDEVKNIIFVLKGYGGEDLEEFMDNLNYFRSICIDDPQDGAVDTLTPKMDIEAIKIHCEQLKRDINECGQGVSKDIDKFGSSPSGIALKFLYSGIDLKCNSLEVLFKRAFEELLYFVNIYLSQCSNYTYDNDEVELIFNKNIKINESETIDNCIKSKGIISNKTMRANHPWIKDVKQEENQINKEKQQCETEFSKIVVPKEKMNDVNKKYL</sequence>
<name>A0ABP3ULF0_9CLOT</name>
<dbReference type="EMBL" id="BAAACG010000006">
    <property type="protein sequence ID" value="GAA0735416.1"/>
    <property type="molecule type" value="Genomic_DNA"/>
</dbReference>
<comment type="caution">
    <text evidence="1">The sequence shown here is derived from an EMBL/GenBank/DDBJ whole genome shotgun (WGS) entry which is preliminary data.</text>
</comment>
<keyword evidence="2" id="KW-1185">Reference proteome</keyword>